<evidence type="ECO:0000256" key="1">
    <source>
        <dbReference type="ARBA" id="ARBA00004117"/>
    </source>
</evidence>
<keyword evidence="8" id="KW-0966">Cell projection</keyword>
<dbReference type="InterPro" id="IPR053967">
    <property type="entry name" value="LlgE_F_G-like_D1"/>
</dbReference>
<keyword evidence="8" id="KW-0282">Flagellum</keyword>
<proteinExistence type="inferred from homology"/>
<dbReference type="Proteomes" id="UP000070371">
    <property type="component" value="Chromosome"/>
</dbReference>
<name>A0A126UYN7_9RHOB</name>
<comment type="subcellular location">
    <subcellularLocation>
        <location evidence="1 4">Bacterial flagellum basal body</location>
    </subcellularLocation>
</comment>
<feature type="domain" description="Flagellar basal-body/hook protein C-terminal" evidence="6">
    <location>
        <begin position="191"/>
        <end position="233"/>
    </location>
</feature>
<protein>
    <recommendedName>
        <fullName evidence="4">Flagellar basal-body rod protein FlgF</fullName>
    </recommendedName>
</protein>
<dbReference type="InterPro" id="IPR037925">
    <property type="entry name" value="FlgE/F/G-like"/>
</dbReference>
<feature type="domain" description="Flagellar hook protein FlgE/F/G-like D1" evidence="7">
    <location>
        <begin position="82"/>
        <end position="148"/>
    </location>
</feature>
<dbReference type="InterPro" id="IPR012836">
    <property type="entry name" value="FlgF"/>
</dbReference>
<dbReference type="NCBIfam" id="TIGR02490">
    <property type="entry name" value="flgF"/>
    <property type="match status" value="1"/>
</dbReference>
<feature type="domain" description="Flagellar basal body rod protein N-terminal" evidence="5">
    <location>
        <begin position="6"/>
        <end position="35"/>
    </location>
</feature>
<evidence type="ECO:0000256" key="4">
    <source>
        <dbReference type="RuleBase" id="RU362116"/>
    </source>
</evidence>
<dbReference type="GO" id="GO:0071978">
    <property type="term" value="P:bacterial-type flagellum-dependent swarming motility"/>
    <property type="evidence" value="ECO:0007669"/>
    <property type="project" value="TreeGrafter"/>
</dbReference>
<dbReference type="OrthoDB" id="9804559at2"/>
<evidence type="ECO:0000259" key="7">
    <source>
        <dbReference type="Pfam" id="PF22692"/>
    </source>
</evidence>
<dbReference type="PANTHER" id="PTHR30435:SF19">
    <property type="entry name" value="FLAGELLAR BASAL-BODY ROD PROTEIN FLGG"/>
    <property type="match status" value="1"/>
</dbReference>
<dbReference type="RefSeq" id="WP_039000272.1">
    <property type="nucleotide sequence ID" value="NZ_CP014327.1"/>
</dbReference>
<dbReference type="KEGG" id="hat:RC74_06720"/>
<evidence type="ECO:0000313" key="9">
    <source>
        <dbReference type="Proteomes" id="UP000070371"/>
    </source>
</evidence>
<dbReference type="InterPro" id="IPR010930">
    <property type="entry name" value="Flg_bb/hook_C_dom"/>
</dbReference>
<evidence type="ECO:0000259" key="6">
    <source>
        <dbReference type="Pfam" id="PF06429"/>
    </source>
</evidence>
<dbReference type="AlphaFoldDB" id="A0A126UYN7"/>
<evidence type="ECO:0000313" key="8">
    <source>
        <dbReference type="EMBL" id="AML51007.1"/>
    </source>
</evidence>
<evidence type="ECO:0000259" key="5">
    <source>
        <dbReference type="Pfam" id="PF00460"/>
    </source>
</evidence>
<dbReference type="Pfam" id="PF22692">
    <property type="entry name" value="LlgE_F_G_D1"/>
    <property type="match status" value="1"/>
</dbReference>
<dbReference type="EMBL" id="CP014327">
    <property type="protein sequence ID" value="AML51007.1"/>
    <property type="molecule type" value="Genomic_DNA"/>
</dbReference>
<dbReference type="PANTHER" id="PTHR30435">
    <property type="entry name" value="FLAGELLAR PROTEIN"/>
    <property type="match status" value="1"/>
</dbReference>
<dbReference type="InterPro" id="IPR001444">
    <property type="entry name" value="Flag_bb_rod_N"/>
</dbReference>
<dbReference type="NCBIfam" id="NF009332">
    <property type="entry name" value="PRK12690.1"/>
    <property type="match status" value="1"/>
</dbReference>
<dbReference type="InterPro" id="IPR019776">
    <property type="entry name" value="Flagellar_basal_body_rod_CS"/>
</dbReference>
<dbReference type="InterPro" id="IPR020013">
    <property type="entry name" value="Flagellar_FlgE/F/G"/>
</dbReference>
<dbReference type="STRING" id="1579316.RC74_06720"/>
<organism evidence="8 9">
    <name type="scientific">Falsihalocynthiibacter arcticus</name>
    <dbReference type="NCBI Taxonomy" id="1579316"/>
    <lineage>
        <taxon>Bacteria</taxon>
        <taxon>Pseudomonadati</taxon>
        <taxon>Pseudomonadota</taxon>
        <taxon>Alphaproteobacteria</taxon>
        <taxon>Rhodobacterales</taxon>
        <taxon>Roseobacteraceae</taxon>
        <taxon>Falsihalocynthiibacter</taxon>
    </lineage>
</organism>
<reference evidence="8 9" key="1">
    <citation type="submission" date="2016-02" db="EMBL/GenBank/DDBJ databases">
        <title>Complete genome sequence of Halocynthiibacter arcticus PAMC 20958t from arctic marine sediment.</title>
        <authorList>
            <person name="Lee Y.M."/>
            <person name="Baek K."/>
            <person name="Lee H.K."/>
            <person name="Shin S.C."/>
        </authorList>
    </citation>
    <scope>NUCLEOTIDE SEQUENCE [LARGE SCALE GENOMIC DNA]</scope>
    <source>
        <strain evidence="8">PAMC 20958</strain>
    </source>
</reference>
<dbReference type="PROSITE" id="PS00588">
    <property type="entry name" value="FLAGELLA_BB_ROD"/>
    <property type="match status" value="1"/>
</dbReference>
<keyword evidence="8" id="KW-0969">Cilium</keyword>
<comment type="similarity">
    <text evidence="2 4">Belongs to the flagella basal body rod proteins family.</text>
</comment>
<accession>A0A126UYN7</accession>
<dbReference type="NCBIfam" id="TIGR03506">
    <property type="entry name" value="FlgEFG_subfam"/>
    <property type="match status" value="1"/>
</dbReference>
<dbReference type="SUPFAM" id="SSF117143">
    <property type="entry name" value="Flagellar hook protein flgE"/>
    <property type="match status" value="1"/>
</dbReference>
<sequence>MDNASYTTLTRQSGLQREMQTVANNLANLATTGFRKEGVIFAEHVKALGRDDPSLSMATASVANTDLRQGSLSQTNGTFDFAIEGEGFFMVETADGNRLTRAGAFTPNGEGDLVTHDGNRLLDAGGAPIFVPAGVADLQVSADGTLSADGQPLSQIGLFQPENPFDLRRENGVRFEFTGEVTPVENPTILQGFVEDSNVNPVGEVARMIEVQRAYEQGQGFLEKEDERIRAVIRALG</sequence>
<dbReference type="GO" id="GO:0030694">
    <property type="term" value="C:bacterial-type flagellum basal body, rod"/>
    <property type="evidence" value="ECO:0007669"/>
    <property type="project" value="UniProtKB-UniRule"/>
</dbReference>
<evidence type="ECO:0000256" key="3">
    <source>
        <dbReference type="ARBA" id="ARBA00023143"/>
    </source>
</evidence>
<comment type="subunit">
    <text evidence="4">The basal body constitutes a major portion of the flagellar organelle and consists of five rings (E,L,P,S, and M) mounted on a central rod. The rod consists of about 26 subunits of FlgG in the distal portion, and FlgB, FlgC and FlgF are thought to build up the proximal portion of the rod with about 6 subunits each.</text>
</comment>
<evidence type="ECO:0000256" key="2">
    <source>
        <dbReference type="ARBA" id="ARBA00009677"/>
    </source>
</evidence>
<dbReference type="Pfam" id="PF06429">
    <property type="entry name" value="Flg_bbr_C"/>
    <property type="match status" value="1"/>
</dbReference>
<gene>
    <name evidence="8" type="primary">flgF</name>
    <name evidence="8" type="ORF">RC74_06720</name>
</gene>
<keyword evidence="3 4" id="KW-0975">Bacterial flagellum</keyword>
<dbReference type="Pfam" id="PF00460">
    <property type="entry name" value="Flg_bb_rod"/>
    <property type="match status" value="1"/>
</dbReference>
<keyword evidence="9" id="KW-1185">Reference proteome</keyword>